<feature type="compositionally biased region" description="Pro residues" evidence="3">
    <location>
        <begin position="240"/>
        <end position="249"/>
    </location>
</feature>
<feature type="compositionally biased region" description="Basic and acidic residues" evidence="3">
    <location>
        <begin position="312"/>
        <end position="326"/>
    </location>
</feature>
<keyword evidence="7" id="KW-1185">Reference proteome</keyword>
<dbReference type="CDD" id="cd11398">
    <property type="entry name" value="bHLHzip_scCBP1"/>
    <property type="match status" value="1"/>
</dbReference>
<evidence type="ECO:0000256" key="2">
    <source>
        <dbReference type="ARBA" id="ARBA00023242"/>
    </source>
</evidence>
<dbReference type="Gene3D" id="4.10.280.10">
    <property type="entry name" value="Helix-loop-helix DNA-binding domain"/>
    <property type="match status" value="1"/>
</dbReference>
<evidence type="ECO:0000256" key="1">
    <source>
        <dbReference type="ARBA" id="ARBA00023125"/>
    </source>
</evidence>
<dbReference type="EMBL" id="KZ110606">
    <property type="protein sequence ID" value="OSX58062.1"/>
    <property type="molecule type" value="Genomic_DNA"/>
</dbReference>
<dbReference type="SMART" id="SM00353">
    <property type="entry name" value="HLH"/>
    <property type="match status" value="1"/>
</dbReference>
<evidence type="ECO:0000256" key="3">
    <source>
        <dbReference type="SAM" id="MobiDB-lite"/>
    </source>
</evidence>
<feature type="signal peptide" evidence="4">
    <location>
        <begin position="1"/>
        <end position="24"/>
    </location>
</feature>
<dbReference type="InterPro" id="IPR011598">
    <property type="entry name" value="bHLH_dom"/>
</dbReference>
<dbReference type="SUPFAM" id="SSF47459">
    <property type="entry name" value="HLH, helix-loop-helix DNA-binding domain"/>
    <property type="match status" value="1"/>
</dbReference>
<feature type="compositionally biased region" description="Pro residues" evidence="3">
    <location>
        <begin position="447"/>
        <end position="457"/>
    </location>
</feature>
<dbReference type="OrthoDB" id="71302at2759"/>
<dbReference type="RefSeq" id="XP_024334856.1">
    <property type="nucleotide sequence ID" value="XM_024488271.1"/>
</dbReference>
<dbReference type="STRING" id="670580.A0A1X6MPE3"/>
<feature type="compositionally biased region" description="Pro residues" evidence="3">
    <location>
        <begin position="114"/>
        <end position="130"/>
    </location>
</feature>
<name>A0A1X6MPE3_9APHY</name>
<dbReference type="PANTHER" id="PTHR47787">
    <property type="entry name" value="CENTROMERE-BINDING PROTEIN 1"/>
    <property type="match status" value="1"/>
</dbReference>
<accession>A0A1X6MPE3</accession>
<evidence type="ECO:0000256" key="4">
    <source>
        <dbReference type="SAM" id="SignalP"/>
    </source>
</evidence>
<organism evidence="6 7">
    <name type="scientific">Postia placenta MAD-698-R-SB12</name>
    <dbReference type="NCBI Taxonomy" id="670580"/>
    <lineage>
        <taxon>Eukaryota</taxon>
        <taxon>Fungi</taxon>
        <taxon>Dikarya</taxon>
        <taxon>Basidiomycota</taxon>
        <taxon>Agaricomycotina</taxon>
        <taxon>Agaricomycetes</taxon>
        <taxon>Polyporales</taxon>
        <taxon>Adustoporiaceae</taxon>
        <taxon>Rhodonia</taxon>
    </lineage>
</organism>
<keyword evidence="4" id="KW-0732">Signal</keyword>
<dbReference type="AlphaFoldDB" id="A0A1X6MPE3"/>
<dbReference type="Pfam" id="PF00010">
    <property type="entry name" value="HLH"/>
    <property type="match status" value="1"/>
</dbReference>
<gene>
    <name evidence="6" type="ORF">POSPLADRAFT_1174047</name>
</gene>
<dbReference type="Proteomes" id="UP000194127">
    <property type="component" value="Unassembled WGS sequence"/>
</dbReference>
<evidence type="ECO:0000313" key="7">
    <source>
        <dbReference type="Proteomes" id="UP000194127"/>
    </source>
</evidence>
<dbReference type="GeneID" id="36333220"/>
<dbReference type="GO" id="GO:0003700">
    <property type="term" value="F:DNA-binding transcription factor activity"/>
    <property type="evidence" value="ECO:0007669"/>
    <property type="project" value="InterPro"/>
</dbReference>
<feature type="compositionally biased region" description="Low complexity" evidence="3">
    <location>
        <begin position="62"/>
        <end position="71"/>
    </location>
</feature>
<dbReference type="GO" id="GO:0003677">
    <property type="term" value="F:DNA binding"/>
    <property type="evidence" value="ECO:0007669"/>
    <property type="project" value="UniProtKB-KW"/>
</dbReference>
<feature type="compositionally biased region" description="Basic and acidic residues" evidence="3">
    <location>
        <begin position="486"/>
        <end position="507"/>
    </location>
</feature>
<feature type="region of interest" description="Disordered" evidence="3">
    <location>
        <begin position="443"/>
        <end position="529"/>
    </location>
</feature>
<proteinExistence type="predicted"/>
<feature type="domain" description="BHLH" evidence="5">
    <location>
        <begin position="316"/>
        <end position="366"/>
    </location>
</feature>
<feature type="region of interest" description="Disordered" evidence="3">
    <location>
        <begin position="43"/>
        <end position="138"/>
    </location>
</feature>
<dbReference type="PROSITE" id="PS50888">
    <property type="entry name" value="BHLH"/>
    <property type="match status" value="1"/>
</dbReference>
<feature type="compositionally biased region" description="Low complexity" evidence="3">
    <location>
        <begin position="458"/>
        <end position="480"/>
    </location>
</feature>
<keyword evidence="2" id="KW-0539">Nucleus</keyword>
<dbReference type="GO" id="GO:0005634">
    <property type="term" value="C:nucleus"/>
    <property type="evidence" value="ECO:0007669"/>
    <property type="project" value="TreeGrafter"/>
</dbReference>
<sequence>MWSVRTMPACLAVLALILTCRVYSGPRDRRRDLSFLPRDQLAPSLLSRSPRPTLPSSPPTTTPGSLSTFSSYTPIFPRDIDSGHPSTRCRLPIGDTMATAPPPNHDPSLAPTGAPAPPQPPPGSQAPPGMPGDAAMPNAFGNLASEQVMAILSKIPGFGNMRGDVKDSAAAEALSNLAAQASFQPHHPGHIPHPHQPPPYHVVHPHQPPHPHGLGNEPGPSTHPRGPPDLGQLAQTALQNPPPGGPPVSAPMRTRSQDAPDAPPPLDGDASLGANGDLSPEGTPDNTDIVGAVKSASGGRRGGRAANMSNDEWTRQRKDNHKEVERRRRGNINEGINELGRIVPNGSGEKAKGAILSRAVQYIHHLKENEARNIEKWTLEKLLMDQAMGDLQAQLEEMRRMWDEERIARQRAESELDVLRGLQQGLPLSAAAAAAAAAVASANANAPMPPGPAPAPAAAPNAPSASATTPAPSSAPASAPAAPPLEARRSKSPETSKDGNKRERDESDGQDAAAPAGESESGAKRQRVE</sequence>
<dbReference type="GO" id="GO:0046983">
    <property type="term" value="F:protein dimerization activity"/>
    <property type="evidence" value="ECO:0007669"/>
    <property type="project" value="InterPro"/>
</dbReference>
<protein>
    <recommendedName>
        <fullName evidence="5">BHLH domain-containing protein</fullName>
    </recommendedName>
</protein>
<feature type="region of interest" description="Disordered" evidence="3">
    <location>
        <begin position="183"/>
        <end position="326"/>
    </location>
</feature>
<dbReference type="InterPro" id="IPR047206">
    <property type="entry name" value="bHLHzip_scCBP1-like"/>
</dbReference>
<evidence type="ECO:0000313" key="6">
    <source>
        <dbReference type="EMBL" id="OSX58062.1"/>
    </source>
</evidence>
<keyword evidence="1" id="KW-0238">DNA-binding</keyword>
<feature type="chain" id="PRO_5010874132" description="BHLH domain-containing protein" evidence="4">
    <location>
        <begin position="25"/>
        <end position="529"/>
    </location>
</feature>
<dbReference type="InterPro" id="IPR036638">
    <property type="entry name" value="HLH_DNA-bd_sf"/>
</dbReference>
<evidence type="ECO:0000259" key="5">
    <source>
        <dbReference type="PROSITE" id="PS50888"/>
    </source>
</evidence>
<reference evidence="6 7" key="1">
    <citation type="submission" date="2017-04" db="EMBL/GenBank/DDBJ databases">
        <title>Genome Sequence of the Model Brown-Rot Fungus Postia placenta SB12.</title>
        <authorList>
            <consortium name="DOE Joint Genome Institute"/>
            <person name="Gaskell J."/>
            <person name="Kersten P."/>
            <person name="Larrondo L.F."/>
            <person name="Canessa P."/>
            <person name="Martinez D."/>
            <person name="Hibbett D."/>
            <person name="Schmoll M."/>
            <person name="Kubicek C.P."/>
            <person name="Martinez A.T."/>
            <person name="Yadav J."/>
            <person name="Master E."/>
            <person name="Magnuson J.K."/>
            <person name="James T."/>
            <person name="Yaver D."/>
            <person name="Berka R."/>
            <person name="Labutti K."/>
            <person name="Lipzen A."/>
            <person name="Aerts A."/>
            <person name="Barry K."/>
            <person name="Henrissat B."/>
            <person name="Blanchette R."/>
            <person name="Grigoriev I."/>
            <person name="Cullen D."/>
        </authorList>
    </citation>
    <scope>NUCLEOTIDE SEQUENCE [LARGE SCALE GENOMIC DNA]</scope>
    <source>
        <strain evidence="6 7">MAD-698-R-SB12</strain>
    </source>
</reference>
<dbReference type="PANTHER" id="PTHR47787:SF1">
    <property type="entry name" value="CENTROMERE-BINDING PROTEIN 1"/>
    <property type="match status" value="1"/>
</dbReference>
<feature type="compositionally biased region" description="Pro residues" evidence="3">
    <location>
        <begin position="52"/>
        <end position="61"/>
    </location>
</feature>